<proteinExistence type="inferred from homology"/>
<dbReference type="Gene3D" id="3.40.630.10">
    <property type="entry name" value="Zn peptidases"/>
    <property type="match status" value="1"/>
</dbReference>
<keyword evidence="12" id="KW-0378">Hydrolase</keyword>
<feature type="signal peptide" evidence="22">
    <location>
        <begin position="1"/>
        <end position="31"/>
    </location>
</feature>
<evidence type="ECO:0000256" key="10">
    <source>
        <dbReference type="ARBA" id="ARBA00022723"/>
    </source>
</evidence>
<dbReference type="InterPro" id="IPR046450">
    <property type="entry name" value="PA_dom_sf"/>
</dbReference>
<evidence type="ECO:0000313" key="25">
    <source>
        <dbReference type="Proteomes" id="UP000475862"/>
    </source>
</evidence>
<protein>
    <recommendedName>
        <fullName evidence="6">Carboxypeptidase Q</fullName>
    </recommendedName>
    <alternativeName>
        <fullName evidence="21">Plasma glutamate carboxypeptidase</fullName>
    </alternativeName>
</protein>
<dbReference type="AlphaFoldDB" id="A0A6G0T3I8"/>
<keyword evidence="13" id="KW-0256">Endoplasmic reticulum</keyword>
<keyword evidence="7" id="KW-0964">Secreted</keyword>
<dbReference type="Gene3D" id="3.50.30.30">
    <property type="match status" value="1"/>
</dbReference>
<keyword evidence="17" id="KW-0865">Zymogen</keyword>
<keyword evidence="18" id="KW-0325">Glycoprotein</keyword>
<keyword evidence="11 22" id="KW-0732">Signal</keyword>
<keyword evidence="25" id="KW-1185">Reference proteome</keyword>
<keyword evidence="15" id="KW-0333">Golgi apparatus</keyword>
<evidence type="ECO:0000256" key="2">
    <source>
        <dbReference type="ARBA" id="ARBA00004371"/>
    </source>
</evidence>
<dbReference type="PANTHER" id="PTHR12053:SF3">
    <property type="entry name" value="CARBOXYPEPTIDASE Q"/>
    <property type="match status" value="1"/>
</dbReference>
<dbReference type="InterPro" id="IPR007484">
    <property type="entry name" value="Peptidase_M28"/>
</dbReference>
<keyword evidence="9" id="KW-0645">Protease</keyword>
<comment type="caution">
    <text evidence="24">The sequence shown here is derived from an EMBL/GenBank/DDBJ whole genome shotgun (WGS) entry which is preliminary data.</text>
</comment>
<dbReference type="GO" id="GO:0005615">
    <property type="term" value="C:extracellular space"/>
    <property type="evidence" value="ECO:0007669"/>
    <property type="project" value="TreeGrafter"/>
</dbReference>
<dbReference type="GO" id="GO:0006508">
    <property type="term" value="P:proteolysis"/>
    <property type="evidence" value="ECO:0007669"/>
    <property type="project" value="UniProtKB-KW"/>
</dbReference>
<feature type="domain" description="Peptidase M28" evidence="23">
    <location>
        <begin position="308"/>
        <end position="495"/>
    </location>
</feature>
<organism evidence="24 25">
    <name type="scientific">Aphis glycines</name>
    <name type="common">Soybean aphid</name>
    <dbReference type="NCBI Taxonomy" id="307491"/>
    <lineage>
        <taxon>Eukaryota</taxon>
        <taxon>Metazoa</taxon>
        <taxon>Ecdysozoa</taxon>
        <taxon>Arthropoda</taxon>
        <taxon>Hexapoda</taxon>
        <taxon>Insecta</taxon>
        <taxon>Pterygota</taxon>
        <taxon>Neoptera</taxon>
        <taxon>Paraneoptera</taxon>
        <taxon>Hemiptera</taxon>
        <taxon>Sternorrhyncha</taxon>
        <taxon>Aphidomorpha</taxon>
        <taxon>Aphidoidea</taxon>
        <taxon>Aphididae</taxon>
        <taxon>Aphidini</taxon>
        <taxon>Aphis</taxon>
        <taxon>Aphis</taxon>
    </lineage>
</organism>
<comment type="similarity">
    <text evidence="5">Belongs to the peptidase M28 family.</text>
</comment>
<dbReference type="EMBL" id="VYZN01000065">
    <property type="protein sequence ID" value="KAE9524978.1"/>
    <property type="molecule type" value="Genomic_DNA"/>
</dbReference>
<dbReference type="GO" id="GO:0043171">
    <property type="term" value="P:peptide catabolic process"/>
    <property type="evidence" value="ECO:0007669"/>
    <property type="project" value="TreeGrafter"/>
</dbReference>
<evidence type="ECO:0000256" key="17">
    <source>
        <dbReference type="ARBA" id="ARBA00023145"/>
    </source>
</evidence>
<evidence type="ECO:0000256" key="15">
    <source>
        <dbReference type="ARBA" id="ARBA00023034"/>
    </source>
</evidence>
<evidence type="ECO:0000256" key="14">
    <source>
        <dbReference type="ARBA" id="ARBA00022833"/>
    </source>
</evidence>
<accession>A0A6G0T3I8</accession>
<evidence type="ECO:0000256" key="11">
    <source>
        <dbReference type="ARBA" id="ARBA00022729"/>
    </source>
</evidence>
<comment type="subcellular location">
    <subcellularLocation>
        <location evidence="1">Endoplasmic reticulum</location>
    </subcellularLocation>
    <subcellularLocation>
        <location evidence="3">Golgi apparatus</location>
    </subcellularLocation>
    <subcellularLocation>
        <location evidence="2">Lysosome</location>
    </subcellularLocation>
    <subcellularLocation>
        <location evidence="4">Secreted</location>
    </subcellularLocation>
</comment>
<keyword evidence="8" id="KW-0121">Carboxypeptidase</keyword>
<evidence type="ECO:0000256" key="8">
    <source>
        <dbReference type="ARBA" id="ARBA00022645"/>
    </source>
</evidence>
<evidence type="ECO:0000256" key="12">
    <source>
        <dbReference type="ARBA" id="ARBA00022801"/>
    </source>
</evidence>
<evidence type="ECO:0000256" key="20">
    <source>
        <dbReference type="ARBA" id="ARBA00025833"/>
    </source>
</evidence>
<dbReference type="FunFam" id="3.40.630.10:FF:000036">
    <property type="entry name" value="Carboxypeptidase Q"/>
    <property type="match status" value="1"/>
</dbReference>
<comment type="subunit">
    <text evidence="20">Homodimer. The monomeric form is inactive while the homodimer is active.</text>
</comment>
<evidence type="ECO:0000313" key="24">
    <source>
        <dbReference type="EMBL" id="KAE9524978.1"/>
    </source>
</evidence>
<dbReference type="GO" id="GO:0004180">
    <property type="term" value="F:carboxypeptidase activity"/>
    <property type="evidence" value="ECO:0007669"/>
    <property type="project" value="UniProtKB-KW"/>
</dbReference>
<reference evidence="24 25" key="1">
    <citation type="submission" date="2019-08" db="EMBL/GenBank/DDBJ databases">
        <title>The genome of the soybean aphid Biotype 1, its phylome, world population structure and adaptation to the North American continent.</title>
        <authorList>
            <person name="Giordano R."/>
            <person name="Donthu R.K."/>
            <person name="Hernandez A.G."/>
            <person name="Wright C.L."/>
            <person name="Zimin A.V."/>
        </authorList>
    </citation>
    <scope>NUCLEOTIDE SEQUENCE [LARGE SCALE GENOMIC DNA]</scope>
    <source>
        <tissue evidence="24">Whole aphids</tissue>
    </source>
</reference>
<evidence type="ECO:0000256" key="7">
    <source>
        <dbReference type="ARBA" id="ARBA00022525"/>
    </source>
</evidence>
<feature type="chain" id="PRO_5026308942" description="Carboxypeptidase Q" evidence="22">
    <location>
        <begin position="32"/>
        <end position="512"/>
    </location>
</feature>
<dbReference type="GO" id="GO:0005783">
    <property type="term" value="C:endoplasmic reticulum"/>
    <property type="evidence" value="ECO:0007669"/>
    <property type="project" value="UniProtKB-SubCell"/>
</dbReference>
<evidence type="ECO:0000256" key="19">
    <source>
        <dbReference type="ARBA" id="ARBA00023228"/>
    </source>
</evidence>
<dbReference type="GO" id="GO:0005794">
    <property type="term" value="C:Golgi apparatus"/>
    <property type="evidence" value="ECO:0007669"/>
    <property type="project" value="UniProtKB-SubCell"/>
</dbReference>
<evidence type="ECO:0000256" key="5">
    <source>
        <dbReference type="ARBA" id="ARBA00010918"/>
    </source>
</evidence>
<evidence type="ECO:0000256" key="4">
    <source>
        <dbReference type="ARBA" id="ARBA00004613"/>
    </source>
</evidence>
<evidence type="ECO:0000256" key="22">
    <source>
        <dbReference type="SAM" id="SignalP"/>
    </source>
</evidence>
<keyword evidence="16" id="KW-0482">Metalloprotease</keyword>
<evidence type="ECO:0000256" key="16">
    <source>
        <dbReference type="ARBA" id="ARBA00023049"/>
    </source>
</evidence>
<dbReference type="OrthoDB" id="10013407at2759"/>
<dbReference type="InterPro" id="IPR039866">
    <property type="entry name" value="CPQ"/>
</dbReference>
<keyword evidence="10" id="KW-0479">Metal-binding</keyword>
<dbReference type="CDD" id="cd03883">
    <property type="entry name" value="M28_Pgcp_like"/>
    <property type="match status" value="1"/>
</dbReference>
<dbReference type="FunFam" id="3.50.30.30:FF:000009">
    <property type="entry name" value="Carboxypeptidase Q"/>
    <property type="match status" value="1"/>
</dbReference>
<dbReference type="SUPFAM" id="SSF52025">
    <property type="entry name" value="PA domain"/>
    <property type="match status" value="1"/>
</dbReference>
<dbReference type="GO" id="GO:0070573">
    <property type="term" value="F:metallodipeptidase activity"/>
    <property type="evidence" value="ECO:0007669"/>
    <property type="project" value="InterPro"/>
</dbReference>
<dbReference type="Proteomes" id="UP000475862">
    <property type="component" value="Unassembled WGS sequence"/>
</dbReference>
<dbReference type="GO" id="GO:0046872">
    <property type="term" value="F:metal ion binding"/>
    <property type="evidence" value="ECO:0007669"/>
    <property type="project" value="UniProtKB-KW"/>
</dbReference>
<dbReference type="GO" id="GO:0005764">
    <property type="term" value="C:lysosome"/>
    <property type="evidence" value="ECO:0007669"/>
    <property type="project" value="UniProtKB-SubCell"/>
</dbReference>
<gene>
    <name evidence="24" type="ORF">AGLY_015028</name>
</gene>
<name>A0A6G0T3I8_APHGL</name>
<evidence type="ECO:0000256" key="6">
    <source>
        <dbReference type="ARBA" id="ARBA00014116"/>
    </source>
</evidence>
<dbReference type="Pfam" id="PF04389">
    <property type="entry name" value="Peptidase_M28"/>
    <property type="match status" value="1"/>
</dbReference>
<evidence type="ECO:0000256" key="3">
    <source>
        <dbReference type="ARBA" id="ARBA00004555"/>
    </source>
</evidence>
<evidence type="ECO:0000256" key="1">
    <source>
        <dbReference type="ARBA" id="ARBA00004240"/>
    </source>
</evidence>
<evidence type="ECO:0000256" key="13">
    <source>
        <dbReference type="ARBA" id="ARBA00022824"/>
    </source>
</evidence>
<evidence type="ECO:0000256" key="21">
    <source>
        <dbReference type="ARBA" id="ARBA00033328"/>
    </source>
</evidence>
<evidence type="ECO:0000256" key="9">
    <source>
        <dbReference type="ARBA" id="ARBA00022670"/>
    </source>
</evidence>
<evidence type="ECO:0000259" key="23">
    <source>
        <dbReference type="Pfam" id="PF04389"/>
    </source>
</evidence>
<dbReference type="PANTHER" id="PTHR12053">
    <property type="entry name" value="PROTEASE FAMILY M28 PLASMA GLUTAMATE CARBOXYPEPTIDASE-RELATED"/>
    <property type="match status" value="1"/>
</dbReference>
<evidence type="ECO:0000256" key="18">
    <source>
        <dbReference type="ARBA" id="ARBA00023180"/>
    </source>
</evidence>
<keyword evidence="14" id="KW-0862">Zinc</keyword>
<dbReference type="SUPFAM" id="SSF53187">
    <property type="entry name" value="Zn-dependent exopeptidases"/>
    <property type="match status" value="1"/>
</dbReference>
<sequence length="512" mass="56733">MTVPSFRFSRPVVVVVVLLLQVLFIPPPAEGSADKCRLARSLRDEIAGYRTVVDRVLSYVQDQKGYKGRTWTALSDFTDTFGSRLAGTQNLENSIDYMLNRLRTSDLDNVHAERVVFTGWQRRQEYATLVSPRVKNLAILGLGGSVSTPPEGIRAEVVVVNSFDDLFNKSSQVSGKIVVYNQPYVSYGKTVVYRSMGASVASKYGAVATLIRSITPFSLNTPHAGQQSYSDGVKKIPTACITVEDAELLNRMYNRGQDASCCYNLIGTFFFFNREGNHNLFFVCHLGSKLEILLKMDSKFFANATSRNTIAEIKGSTDPDKIVLVSGHLDSWDVGQGAMDDGGGAFISWNSLVVLKKLGLRPKRTIRCLLWTAEEEGYIGAFAYLKGHKSELEKFNLVIESDEGTFQPYGIAFHGSETSTCIMAEVAKLFDSINATTMLSSKDNVGSDIEVFENMNIPGLSLLNRNEKYFWYHHTEADTMAVEDPDSLDLNTAMFAVISYIIADLSVELPKS</sequence>
<keyword evidence="19" id="KW-0458">Lysosome</keyword>